<evidence type="ECO:0008006" key="4">
    <source>
        <dbReference type="Google" id="ProtNLM"/>
    </source>
</evidence>
<dbReference type="InterPro" id="IPR051806">
    <property type="entry name" value="HAD-like_SPP"/>
</dbReference>
<gene>
    <name evidence="2" type="ORF">GCM10025883_36650</name>
</gene>
<evidence type="ECO:0000256" key="1">
    <source>
        <dbReference type="SAM" id="MobiDB-lite"/>
    </source>
</evidence>
<protein>
    <recommendedName>
        <fullName evidence="4">Haloacid dehalogenase superfamily, subfamily IA, variant 3 with third motif having DD or ED</fullName>
    </recommendedName>
</protein>
<dbReference type="InterPro" id="IPR006439">
    <property type="entry name" value="HAD-SF_hydro_IA"/>
</dbReference>
<feature type="region of interest" description="Disordered" evidence="1">
    <location>
        <begin position="1"/>
        <end position="20"/>
    </location>
</feature>
<organism evidence="2 3">
    <name type="scientific">Mobilicoccus caccae</name>
    <dbReference type="NCBI Taxonomy" id="1859295"/>
    <lineage>
        <taxon>Bacteria</taxon>
        <taxon>Bacillati</taxon>
        <taxon>Actinomycetota</taxon>
        <taxon>Actinomycetes</taxon>
        <taxon>Micrococcales</taxon>
        <taxon>Dermatophilaceae</taxon>
        <taxon>Mobilicoccus</taxon>
    </lineage>
</organism>
<dbReference type="InterPro" id="IPR036412">
    <property type="entry name" value="HAD-like_sf"/>
</dbReference>
<evidence type="ECO:0000313" key="2">
    <source>
        <dbReference type="EMBL" id="GMA41620.1"/>
    </source>
</evidence>
<dbReference type="EMBL" id="BSUO01000001">
    <property type="protein sequence ID" value="GMA41620.1"/>
    <property type="molecule type" value="Genomic_DNA"/>
</dbReference>
<dbReference type="Proteomes" id="UP001157126">
    <property type="component" value="Unassembled WGS sequence"/>
</dbReference>
<dbReference type="PANTHER" id="PTHR43481">
    <property type="entry name" value="FRUCTOSE-1-PHOSPHATE PHOSPHATASE"/>
    <property type="match status" value="1"/>
</dbReference>
<sequence>MLASRDIVLPEGDPSDPGEAETVCGLGNRKNDVVNAVLKRDGVTPYPGSVALVEALDRRGVKMAVVSSSKNAPAVLAAAGIADHFPVVVDGAVAAADGLPGKPAPDTFVAAAERVGVEIGRAVVLEDAVSGVAAGRAGGFGLVVGVDRGAGAEALRAAGADLVVSDLDEILP</sequence>
<dbReference type="Pfam" id="PF00702">
    <property type="entry name" value="Hydrolase"/>
    <property type="match status" value="1"/>
</dbReference>
<comment type="caution">
    <text evidence="2">The sequence shown here is derived from an EMBL/GenBank/DDBJ whole genome shotgun (WGS) entry which is preliminary data.</text>
</comment>
<keyword evidence="3" id="KW-1185">Reference proteome</keyword>
<dbReference type="InterPro" id="IPR023214">
    <property type="entry name" value="HAD_sf"/>
</dbReference>
<reference evidence="3" key="1">
    <citation type="journal article" date="2019" name="Int. J. Syst. Evol. Microbiol.">
        <title>The Global Catalogue of Microorganisms (GCM) 10K type strain sequencing project: providing services to taxonomists for standard genome sequencing and annotation.</title>
        <authorList>
            <consortium name="The Broad Institute Genomics Platform"/>
            <consortium name="The Broad Institute Genome Sequencing Center for Infectious Disease"/>
            <person name="Wu L."/>
            <person name="Ma J."/>
        </authorList>
    </citation>
    <scope>NUCLEOTIDE SEQUENCE [LARGE SCALE GENOMIC DNA]</scope>
    <source>
        <strain evidence="3">NBRC 113072</strain>
    </source>
</reference>
<dbReference type="SUPFAM" id="SSF56784">
    <property type="entry name" value="HAD-like"/>
    <property type="match status" value="1"/>
</dbReference>
<dbReference type="PANTHER" id="PTHR43481:SF4">
    <property type="entry name" value="GLYCEROL-1-PHOSPHATE PHOSPHOHYDROLASE 1-RELATED"/>
    <property type="match status" value="1"/>
</dbReference>
<dbReference type="Gene3D" id="3.40.50.1000">
    <property type="entry name" value="HAD superfamily/HAD-like"/>
    <property type="match status" value="1"/>
</dbReference>
<accession>A0ABQ6IUM4</accession>
<dbReference type="NCBIfam" id="TIGR01509">
    <property type="entry name" value="HAD-SF-IA-v3"/>
    <property type="match status" value="1"/>
</dbReference>
<evidence type="ECO:0000313" key="3">
    <source>
        <dbReference type="Proteomes" id="UP001157126"/>
    </source>
</evidence>
<name>A0ABQ6IUM4_9MICO</name>
<proteinExistence type="predicted"/>